<dbReference type="PROSITE" id="PS50238">
    <property type="entry name" value="RHOGAP"/>
    <property type="match status" value="1"/>
</dbReference>
<dbReference type="Pfam" id="PF00620">
    <property type="entry name" value="RhoGAP"/>
    <property type="match status" value="1"/>
</dbReference>
<gene>
    <name evidence="6" type="ORF">NEZAVI_LOCUS1381</name>
</gene>
<keyword evidence="7" id="KW-1185">Reference proteome</keyword>
<dbReference type="CDD" id="cd08869">
    <property type="entry name" value="START_RhoGAP"/>
    <property type="match status" value="1"/>
</dbReference>
<accession>A0A9P0E0I0</accession>
<dbReference type="GO" id="GO:0035023">
    <property type="term" value="P:regulation of Rho protein signal transduction"/>
    <property type="evidence" value="ECO:0007669"/>
    <property type="project" value="TreeGrafter"/>
</dbReference>
<evidence type="ECO:0000259" key="4">
    <source>
        <dbReference type="PROSITE" id="PS50238"/>
    </source>
</evidence>
<dbReference type="Proteomes" id="UP001152798">
    <property type="component" value="Chromosome 1"/>
</dbReference>
<evidence type="ECO:0000256" key="3">
    <source>
        <dbReference type="SAM" id="MobiDB-lite"/>
    </source>
</evidence>
<dbReference type="Pfam" id="PF01852">
    <property type="entry name" value="START"/>
    <property type="match status" value="1"/>
</dbReference>
<feature type="region of interest" description="Disordered" evidence="3">
    <location>
        <begin position="55"/>
        <end position="110"/>
    </location>
</feature>
<dbReference type="FunFam" id="3.30.530.20:FF:000009">
    <property type="entry name" value="StAR related lipid transfer domain containing 13"/>
    <property type="match status" value="1"/>
</dbReference>
<evidence type="ECO:0000313" key="7">
    <source>
        <dbReference type="Proteomes" id="UP001152798"/>
    </source>
</evidence>
<reference evidence="6" key="1">
    <citation type="submission" date="2022-01" db="EMBL/GenBank/DDBJ databases">
        <authorList>
            <person name="King R."/>
        </authorList>
    </citation>
    <scope>NUCLEOTIDE SEQUENCE</scope>
</reference>
<evidence type="ECO:0008006" key="8">
    <source>
        <dbReference type="Google" id="ProtNLM"/>
    </source>
</evidence>
<feature type="domain" description="Rho-GAP" evidence="4">
    <location>
        <begin position="335"/>
        <end position="539"/>
    </location>
</feature>
<dbReference type="Gene3D" id="1.10.555.10">
    <property type="entry name" value="Rho GTPase activation protein"/>
    <property type="match status" value="1"/>
</dbReference>
<dbReference type="SMART" id="SM00234">
    <property type="entry name" value="START"/>
    <property type="match status" value="1"/>
</dbReference>
<dbReference type="Gene3D" id="3.30.530.20">
    <property type="match status" value="1"/>
</dbReference>
<keyword evidence="1" id="KW-0343">GTPase activation</keyword>
<dbReference type="SMART" id="SM00324">
    <property type="entry name" value="RhoGAP"/>
    <property type="match status" value="1"/>
</dbReference>
<evidence type="ECO:0000313" key="6">
    <source>
        <dbReference type="EMBL" id="CAH1390127.1"/>
    </source>
</evidence>
<evidence type="ECO:0000256" key="1">
    <source>
        <dbReference type="ARBA" id="ARBA00022468"/>
    </source>
</evidence>
<dbReference type="SUPFAM" id="SSF55961">
    <property type="entry name" value="Bet v1-like"/>
    <property type="match status" value="1"/>
</dbReference>
<feature type="compositionally biased region" description="Polar residues" evidence="3">
    <location>
        <begin position="198"/>
        <end position="216"/>
    </location>
</feature>
<evidence type="ECO:0000256" key="2">
    <source>
        <dbReference type="ARBA" id="ARBA00022553"/>
    </source>
</evidence>
<dbReference type="SUPFAM" id="SSF48350">
    <property type="entry name" value="GTPase activation domain, GAP"/>
    <property type="match status" value="1"/>
</dbReference>
<name>A0A9P0E0I0_NEZVI</name>
<organism evidence="6 7">
    <name type="scientific">Nezara viridula</name>
    <name type="common">Southern green stink bug</name>
    <name type="synonym">Cimex viridulus</name>
    <dbReference type="NCBI Taxonomy" id="85310"/>
    <lineage>
        <taxon>Eukaryota</taxon>
        <taxon>Metazoa</taxon>
        <taxon>Ecdysozoa</taxon>
        <taxon>Arthropoda</taxon>
        <taxon>Hexapoda</taxon>
        <taxon>Insecta</taxon>
        <taxon>Pterygota</taxon>
        <taxon>Neoptera</taxon>
        <taxon>Paraneoptera</taxon>
        <taxon>Hemiptera</taxon>
        <taxon>Heteroptera</taxon>
        <taxon>Panheteroptera</taxon>
        <taxon>Pentatomomorpha</taxon>
        <taxon>Pentatomoidea</taxon>
        <taxon>Pentatomidae</taxon>
        <taxon>Pentatominae</taxon>
        <taxon>Nezara</taxon>
    </lineage>
</organism>
<dbReference type="OrthoDB" id="10003330at2759"/>
<feature type="domain" description="START" evidence="5">
    <location>
        <begin position="584"/>
        <end position="751"/>
    </location>
</feature>
<dbReference type="InterPro" id="IPR008936">
    <property type="entry name" value="Rho_GTPase_activation_prot"/>
</dbReference>
<dbReference type="EMBL" id="OV725077">
    <property type="protein sequence ID" value="CAH1390127.1"/>
    <property type="molecule type" value="Genomic_DNA"/>
</dbReference>
<dbReference type="AlphaFoldDB" id="A0A9P0E0I0"/>
<dbReference type="PANTHER" id="PTHR12659:SF7">
    <property type="entry name" value="CROSSVEINLESS C, ISOFORM C"/>
    <property type="match status" value="1"/>
</dbReference>
<keyword evidence="2" id="KW-0597">Phosphoprotein</keyword>
<dbReference type="GO" id="GO:0008289">
    <property type="term" value="F:lipid binding"/>
    <property type="evidence" value="ECO:0007669"/>
    <property type="project" value="InterPro"/>
</dbReference>
<dbReference type="InterPro" id="IPR023393">
    <property type="entry name" value="START-like_dom_sf"/>
</dbReference>
<evidence type="ECO:0000259" key="5">
    <source>
        <dbReference type="PROSITE" id="PS50848"/>
    </source>
</evidence>
<dbReference type="InterPro" id="IPR000198">
    <property type="entry name" value="RhoGAP_dom"/>
</dbReference>
<protein>
    <recommendedName>
        <fullName evidence="8">StAR-related lipid transfer protein 13</fullName>
    </recommendedName>
</protein>
<dbReference type="GO" id="GO:0005096">
    <property type="term" value="F:GTPase activator activity"/>
    <property type="evidence" value="ECO:0007669"/>
    <property type="project" value="UniProtKB-KW"/>
</dbReference>
<dbReference type="InterPro" id="IPR002913">
    <property type="entry name" value="START_lipid-bd_dom"/>
</dbReference>
<proteinExistence type="predicted"/>
<dbReference type="GO" id="GO:0007165">
    <property type="term" value="P:signal transduction"/>
    <property type="evidence" value="ECO:0007669"/>
    <property type="project" value="InterPro"/>
</dbReference>
<dbReference type="GO" id="GO:0030036">
    <property type="term" value="P:actin cytoskeleton organization"/>
    <property type="evidence" value="ECO:0007669"/>
    <property type="project" value="TreeGrafter"/>
</dbReference>
<sequence>MVYFKIINLLTFQQEADESDEEEQCALSENWTFQPEIRRWSRVSEVNSQKLAALQAAAGDERGQRGPRYQVREPAPWRPVSGLGTPGGQVQAEREREAAGRGQGLPQADGEPQVVDIIGMEKRMRDLNCVDVSPPDSPLQSVRSRRLLARPEPDLGALSDSELPWRQTYYKDANSNNAKVLDFTDIERRGGSCRERLSPSSRSVSLTNTPDSNTFRTRPFRKPPEITVFKENDIESAESSSAIADSDSDTPKQKGVVRWHSFQRGSVRPESYLGQPVSSMSSGQLMVLRKLALLKLTAIMEKHCPSHRTGWNWELPKFMRKMKNPDYKDKTVFGVPLAVTLQKSGQPLPLCIQSALSWLRSNALDQVGLFRKSGVKSRIEKLKSQAESGDEMVYEGQQVFDVADMVKLYFRDIPGKLLTDKLSETFIAIFQREQYHSNVPVNLRVEAVKCALLLLPDEHREALHALLVFLNEVASHSPTNQMSASNLALCLAPSLFPDYTAPSRPASPRRGAPDPRQLAHNKAAHDCLLALIKNHREMFTVCDELLAQCHFSYMEQSVPVALEELGSELAQDWRGYMYACTTALLKEAREKTRGWIAVATGQEGVEMWYKKVGDGHPLRLWRVMTEVEAPPTELLHRILRERETWDPSLVKWRVVARLDPNAEVFQFLTASVPPTPHKDYCVLRCWRTELAKGACVIVETSVEHPEGQVLSGGVRGIVLASRYLIEPCGSGRSRVVHLSRVDTKGRTPDWYNKTYGHICALHLSKIRNSFKHTAGGPESKV</sequence>
<dbReference type="PANTHER" id="PTHR12659">
    <property type="entry name" value="RHO-TYPE GTPASE ACTIVATING PROTEIN"/>
    <property type="match status" value="1"/>
</dbReference>
<dbReference type="PROSITE" id="PS50848">
    <property type="entry name" value="START"/>
    <property type="match status" value="1"/>
</dbReference>
<feature type="region of interest" description="Disordered" evidence="3">
    <location>
        <begin position="192"/>
        <end position="220"/>
    </location>
</feature>